<dbReference type="AlphaFoldDB" id="A0A1L3JCG3"/>
<dbReference type="InterPro" id="IPR011990">
    <property type="entry name" value="TPR-like_helical_dom_sf"/>
</dbReference>
<name>A0A1L3JCG3_9SPHN</name>
<proteinExistence type="predicted"/>
<dbReference type="KEGG" id="sphl:LPB140_08460"/>
<keyword evidence="3" id="KW-1185">Reference proteome</keyword>
<sequence>MMLAMDFSIADCAIKDKMDRFETLKELIMRFSPAAIGMSLMLALVSSGLNAVQRDDVISARALVYVGQAKVAIDDQNWQLAIDNLETALALHPRNANAYNMLAQIMEKQGLLGKSIRYYRESLDIDPNGQEALIGQGLVYVKRGAVERAKDNLSRYEFLCRKKCDAKEKLNLAINTYGMEKAKPVEDVQLRPTAKAQ</sequence>
<keyword evidence="1" id="KW-0802">TPR repeat</keyword>
<evidence type="ECO:0000256" key="1">
    <source>
        <dbReference type="PROSITE-ProRule" id="PRU00339"/>
    </source>
</evidence>
<evidence type="ECO:0000313" key="3">
    <source>
        <dbReference type="Proteomes" id="UP000242561"/>
    </source>
</evidence>
<dbReference type="Proteomes" id="UP000242561">
    <property type="component" value="Chromosome"/>
</dbReference>
<dbReference type="SUPFAM" id="SSF48452">
    <property type="entry name" value="TPR-like"/>
    <property type="match status" value="1"/>
</dbReference>
<feature type="repeat" description="TPR" evidence="1">
    <location>
        <begin position="96"/>
        <end position="129"/>
    </location>
</feature>
<dbReference type="SMART" id="SM00028">
    <property type="entry name" value="TPR"/>
    <property type="match status" value="2"/>
</dbReference>
<dbReference type="Pfam" id="PF13432">
    <property type="entry name" value="TPR_16"/>
    <property type="match status" value="1"/>
</dbReference>
<protein>
    <submittedName>
        <fullName evidence="2">Uncharacterized protein</fullName>
    </submittedName>
</protein>
<gene>
    <name evidence="2" type="ORF">LPB140_08460</name>
</gene>
<dbReference type="STRING" id="1913578.LPB140_08460"/>
<accession>A0A1L3JCG3</accession>
<dbReference type="InterPro" id="IPR019734">
    <property type="entry name" value="TPR_rpt"/>
</dbReference>
<dbReference type="PROSITE" id="PS50005">
    <property type="entry name" value="TPR"/>
    <property type="match status" value="1"/>
</dbReference>
<organism evidence="2 3">
    <name type="scientific">Sphingorhabdus lutea</name>
    <dbReference type="NCBI Taxonomy" id="1913578"/>
    <lineage>
        <taxon>Bacteria</taxon>
        <taxon>Pseudomonadati</taxon>
        <taxon>Pseudomonadota</taxon>
        <taxon>Alphaproteobacteria</taxon>
        <taxon>Sphingomonadales</taxon>
        <taxon>Sphingomonadaceae</taxon>
        <taxon>Sphingorhabdus</taxon>
    </lineage>
</organism>
<evidence type="ECO:0000313" key="2">
    <source>
        <dbReference type="EMBL" id="APG62814.1"/>
    </source>
</evidence>
<dbReference type="Gene3D" id="1.25.40.10">
    <property type="entry name" value="Tetratricopeptide repeat domain"/>
    <property type="match status" value="1"/>
</dbReference>
<reference evidence="2 3" key="1">
    <citation type="submission" date="2016-11" db="EMBL/GenBank/DDBJ databases">
        <title>Sphingorhabdus sp. LPB0140, isolated from marine environment.</title>
        <authorList>
            <person name="Kim E."/>
            <person name="Yi H."/>
        </authorList>
    </citation>
    <scope>NUCLEOTIDE SEQUENCE [LARGE SCALE GENOMIC DNA]</scope>
    <source>
        <strain evidence="2 3">LPB0140</strain>
    </source>
</reference>
<dbReference type="OrthoDB" id="8480982at2"/>
<dbReference type="EMBL" id="CP018154">
    <property type="protein sequence ID" value="APG62814.1"/>
    <property type="molecule type" value="Genomic_DNA"/>
</dbReference>